<dbReference type="InterPro" id="IPR036345">
    <property type="entry name" value="ExoRNase_PH_dom2_sf"/>
</dbReference>
<dbReference type="GO" id="GO:0071028">
    <property type="term" value="P:nuclear mRNA surveillance"/>
    <property type="evidence" value="ECO:0007669"/>
    <property type="project" value="TreeGrafter"/>
</dbReference>
<evidence type="ECO:0000256" key="3">
    <source>
        <dbReference type="ARBA" id="ARBA00022552"/>
    </source>
</evidence>
<dbReference type="GO" id="GO:0006364">
    <property type="term" value="P:rRNA processing"/>
    <property type="evidence" value="ECO:0007669"/>
    <property type="project" value="UniProtKB-KW"/>
</dbReference>
<dbReference type="InterPro" id="IPR050080">
    <property type="entry name" value="RNase_PH"/>
</dbReference>
<evidence type="ECO:0000256" key="4">
    <source>
        <dbReference type="ARBA" id="ARBA00022835"/>
    </source>
</evidence>
<dbReference type="CDD" id="cd11372">
    <property type="entry name" value="RNase_PH_RRP46"/>
    <property type="match status" value="1"/>
</dbReference>
<dbReference type="GO" id="GO:0034475">
    <property type="term" value="P:U4 snRNA 3'-end processing"/>
    <property type="evidence" value="ECO:0007669"/>
    <property type="project" value="TreeGrafter"/>
</dbReference>
<dbReference type="EMBL" id="OC002994">
    <property type="protein sequence ID" value="CAD7262666.1"/>
    <property type="molecule type" value="Genomic_DNA"/>
</dbReference>
<dbReference type="GO" id="GO:0000176">
    <property type="term" value="C:nuclear exosome (RNase complex)"/>
    <property type="evidence" value="ECO:0007669"/>
    <property type="project" value="TreeGrafter"/>
</dbReference>
<dbReference type="InterPro" id="IPR020568">
    <property type="entry name" value="Ribosomal_Su5_D2-typ_SF"/>
</dbReference>
<evidence type="ECO:0000256" key="5">
    <source>
        <dbReference type="ARBA" id="ARBA00023242"/>
    </source>
</evidence>
<comment type="similarity">
    <text evidence="2">Belongs to the RNase PH family.</text>
</comment>
<dbReference type="GO" id="GO:0000177">
    <property type="term" value="C:cytoplasmic exosome (RNase complex)"/>
    <property type="evidence" value="ECO:0007669"/>
    <property type="project" value="TreeGrafter"/>
</dbReference>
<evidence type="ECO:0000313" key="7">
    <source>
        <dbReference type="EMBL" id="CAD7262666.1"/>
    </source>
</evidence>
<dbReference type="GO" id="GO:0071051">
    <property type="term" value="P:poly(A)-dependent snoRNA 3'-end processing"/>
    <property type="evidence" value="ECO:0007669"/>
    <property type="project" value="TreeGrafter"/>
</dbReference>
<evidence type="ECO:0000256" key="1">
    <source>
        <dbReference type="ARBA" id="ARBA00004123"/>
    </source>
</evidence>
<comment type="subcellular location">
    <subcellularLocation>
        <location evidence="1">Nucleus</location>
    </subcellularLocation>
</comment>
<dbReference type="PANTHER" id="PTHR11953:SF1">
    <property type="entry name" value="EXOSOME COMPLEX COMPONENT RRP46"/>
    <property type="match status" value="1"/>
</dbReference>
<dbReference type="AlphaFoldDB" id="A0A7R9G1D2"/>
<proteinExistence type="inferred from homology"/>
<dbReference type="InterPro" id="IPR001247">
    <property type="entry name" value="ExoRNase_PH_dom1"/>
</dbReference>
<keyword evidence="5" id="KW-0539">Nucleus</keyword>
<dbReference type="GO" id="GO:0003723">
    <property type="term" value="F:RNA binding"/>
    <property type="evidence" value="ECO:0007669"/>
    <property type="project" value="TreeGrafter"/>
</dbReference>
<protein>
    <recommendedName>
        <fullName evidence="6">Exoribonuclease phosphorolytic domain-containing protein</fullName>
    </recommendedName>
</protein>
<evidence type="ECO:0000259" key="6">
    <source>
        <dbReference type="Pfam" id="PF01138"/>
    </source>
</evidence>
<evidence type="ECO:0000256" key="2">
    <source>
        <dbReference type="ARBA" id="ARBA00006678"/>
    </source>
</evidence>
<keyword evidence="4" id="KW-0271">Exosome</keyword>
<dbReference type="PANTHER" id="PTHR11953">
    <property type="entry name" value="EXOSOME COMPLEX COMPONENT"/>
    <property type="match status" value="1"/>
</dbReference>
<dbReference type="Pfam" id="PF01138">
    <property type="entry name" value="RNase_PH"/>
    <property type="match status" value="1"/>
</dbReference>
<reference evidence="7" key="1">
    <citation type="submission" date="2020-11" db="EMBL/GenBank/DDBJ databases">
        <authorList>
            <person name="Tran Van P."/>
        </authorList>
    </citation>
    <scope>NUCLEOTIDE SEQUENCE</scope>
</reference>
<dbReference type="GO" id="GO:0005730">
    <property type="term" value="C:nucleolus"/>
    <property type="evidence" value="ECO:0007669"/>
    <property type="project" value="TreeGrafter"/>
</dbReference>
<gene>
    <name evidence="7" type="ORF">TSIB3V08_LOCUS6766</name>
</gene>
<dbReference type="Gene3D" id="3.30.230.70">
    <property type="entry name" value="GHMP Kinase, N-terminal domain"/>
    <property type="match status" value="1"/>
</dbReference>
<dbReference type="GO" id="GO:0016075">
    <property type="term" value="P:rRNA catabolic process"/>
    <property type="evidence" value="ECO:0007669"/>
    <property type="project" value="TreeGrafter"/>
</dbReference>
<dbReference type="InterPro" id="IPR027408">
    <property type="entry name" value="PNPase/RNase_PH_dom_sf"/>
</dbReference>
<sequence length="233" mass="25510">MASLSLTDSSQLTSDSQHLGNTAVIAAMYGPVEVKLQKISIEKASVEAVYHPKSGAPRIADKAREHLIRNTCEISLVATLHPRSSILIVVQEMQDSGGSLLFYEFCAPYKRPSMKIDCTLGLGVEVLLACAVNAACLALINSGISMKFLVAAVSCMIDQQDSIILDPDNKQLLDSKATLMFVFDIVKKNIVACHTTGTFSQTQFQESLLKCREASSQIFTYYKDMVKKYANVM</sequence>
<name>A0A7R9G1D2_TIMSH</name>
<dbReference type="SUPFAM" id="SSF54211">
    <property type="entry name" value="Ribosomal protein S5 domain 2-like"/>
    <property type="match status" value="1"/>
</dbReference>
<feature type="domain" description="Exoribonuclease phosphorolytic" evidence="6">
    <location>
        <begin position="19"/>
        <end position="144"/>
    </location>
</feature>
<organism evidence="7">
    <name type="scientific">Timema shepardi</name>
    <name type="common">Walking stick</name>
    <dbReference type="NCBI Taxonomy" id="629360"/>
    <lineage>
        <taxon>Eukaryota</taxon>
        <taxon>Metazoa</taxon>
        <taxon>Ecdysozoa</taxon>
        <taxon>Arthropoda</taxon>
        <taxon>Hexapoda</taxon>
        <taxon>Insecta</taxon>
        <taxon>Pterygota</taxon>
        <taxon>Neoptera</taxon>
        <taxon>Polyneoptera</taxon>
        <taxon>Phasmatodea</taxon>
        <taxon>Timematodea</taxon>
        <taxon>Timematoidea</taxon>
        <taxon>Timematidae</taxon>
        <taxon>Timema</taxon>
    </lineage>
</organism>
<dbReference type="SUPFAM" id="SSF55666">
    <property type="entry name" value="Ribonuclease PH domain 2-like"/>
    <property type="match status" value="1"/>
</dbReference>
<keyword evidence="3" id="KW-0698">rRNA processing</keyword>
<accession>A0A7R9G1D2</accession>